<dbReference type="EMBL" id="KV441408">
    <property type="protein sequence ID" value="OAF55599.1"/>
    <property type="molecule type" value="Genomic_DNA"/>
</dbReference>
<reference evidence="2" key="1">
    <citation type="submission" date="2016-03" db="EMBL/GenBank/DDBJ databases">
        <title>Updated assembly of Pseudogymnoascus destructans, the fungus causing white-nose syndrome of bats.</title>
        <authorList>
            <person name="Palmer J.M."/>
            <person name="Drees K.P."/>
            <person name="Foster J.T."/>
            <person name="Lindner D.L."/>
        </authorList>
    </citation>
    <scope>NUCLEOTIDE SEQUENCE [LARGE SCALE GENOMIC DNA]</scope>
    <source>
        <strain evidence="2">20631-21</strain>
    </source>
</reference>
<dbReference type="AlphaFoldDB" id="A0A176ZZZ7"/>
<sequence length="102" mass="11594">MPLTTNRSQTTLTILENEARTEVYPRVSHLSNPIYNPPQSLTPNLNPPTKAHSQTYHYQIYLPPHSLANALRTTNPHHPSILSVAPRPLQHTYTCRHPSTRP</sequence>
<evidence type="ECO:0000256" key="1">
    <source>
        <dbReference type="SAM" id="MobiDB-lite"/>
    </source>
</evidence>
<dbReference type="GeneID" id="36290658"/>
<feature type="region of interest" description="Disordered" evidence="1">
    <location>
        <begin position="29"/>
        <end position="51"/>
    </location>
</feature>
<name>A0A176ZZZ7_9PEZI</name>
<dbReference type="RefSeq" id="XP_024320899.1">
    <property type="nucleotide sequence ID" value="XM_024471180.1"/>
</dbReference>
<organism evidence="2">
    <name type="scientific">Pseudogymnoascus destructans</name>
    <dbReference type="NCBI Taxonomy" id="655981"/>
    <lineage>
        <taxon>Eukaryota</taxon>
        <taxon>Fungi</taxon>
        <taxon>Dikarya</taxon>
        <taxon>Ascomycota</taxon>
        <taxon>Pezizomycotina</taxon>
        <taxon>Leotiomycetes</taxon>
        <taxon>Thelebolales</taxon>
        <taxon>Thelebolaceae</taxon>
        <taxon>Pseudogymnoascus</taxon>
    </lineage>
</organism>
<feature type="compositionally biased region" description="Polar residues" evidence="1">
    <location>
        <begin position="29"/>
        <end position="44"/>
    </location>
</feature>
<gene>
    <name evidence="2" type="ORF">VC83_07613</name>
</gene>
<accession>A0A176ZZZ7</accession>
<proteinExistence type="predicted"/>
<evidence type="ECO:0000313" key="2">
    <source>
        <dbReference type="EMBL" id="OAF55599.1"/>
    </source>
</evidence>
<dbReference type="Proteomes" id="UP000077154">
    <property type="component" value="Unassembled WGS sequence"/>
</dbReference>
<protein>
    <submittedName>
        <fullName evidence="2">Uncharacterized protein</fullName>
    </submittedName>
</protein>